<evidence type="ECO:0000256" key="6">
    <source>
        <dbReference type="ARBA" id="ARBA00022982"/>
    </source>
</evidence>
<keyword evidence="6" id="KW-0249">Electron transport</keyword>
<evidence type="ECO:0000313" key="11">
    <source>
        <dbReference type="Proteomes" id="UP000004728"/>
    </source>
</evidence>
<evidence type="ECO:0000256" key="8">
    <source>
        <dbReference type="PIRSR" id="PIRSR609451-50"/>
    </source>
</evidence>
<comment type="caution">
    <text evidence="10">The sequence shown here is derived from an EMBL/GenBank/DDBJ whole genome shotgun (WGS) entry which is preliminary data.</text>
</comment>
<keyword evidence="5" id="KW-0574">Periplasm</keyword>
<evidence type="ECO:0000256" key="9">
    <source>
        <dbReference type="SAM" id="SignalP"/>
    </source>
</evidence>
<dbReference type="Gene3D" id="2.130.10.10">
    <property type="entry name" value="YVTN repeat-like/Quinoprotein amine dehydrogenase"/>
    <property type="match status" value="1"/>
</dbReference>
<evidence type="ECO:0000256" key="7">
    <source>
        <dbReference type="ARBA" id="ARBA00023002"/>
    </source>
</evidence>
<dbReference type="InParanoid" id="F1Z5K4"/>
<proteinExistence type="inferred from homology"/>
<dbReference type="InterPro" id="IPR015943">
    <property type="entry name" value="WD40/YVTN_repeat-like_dom_sf"/>
</dbReference>
<dbReference type="SUPFAM" id="SSF50969">
    <property type="entry name" value="YVTN repeat-like/Quinoprotein amine dehydrogenase"/>
    <property type="match status" value="1"/>
</dbReference>
<evidence type="ECO:0000256" key="4">
    <source>
        <dbReference type="ARBA" id="ARBA00022729"/>
    </source>
</evidence>
<accession>F1Z5K4</accession>
<dbReference type="GO" id="GO:0042597">
    <property type="term" value="C:periplasmic space"/>
    <property type="evidence" value="ECO:0007669"/>
    <property type="project" value="UniProtKB-SubCell"/>
</dbReference>
<feature type="chain" id="PRO_5003272653" evidence="9">
    <location>
        <begin position="17"/>
        <end position="382"/>
    </location>
</feature>
<evidence type="ECO:0000256" key="5">
    <source>
        <dbReference type="ARBA" id="ARBA00022764"/>
    </source>
</evidence>
<feature type="signal peptide" evidence="9">
    <location>
        <begin position="1"/>
        <end position="16"/>
    </location>
</feature>
<sequence length="382" mass="40939">MFALALALAAAAPACAQPAPLAEEPLLQVARLPDVWPKSFVVVHDINFNSILDGRLAVVDTASPNQPLKGLVRDSQMGGALFSRQRGEILTAETFYSRLTRGERTDAVTIWDMKTLQPKGEIVLPGGKRQQSVIYPHLFQFTNHQKWALLANFTPAQSVSVIDIDARKVINEIDLPGCSQIYPTGERGFSSLCADGSIFSVVLDAQGKAASSATIRNVQEIDHQAYFSTPAYIGGTAWFVSQRGLVQGFDLSGPVAKVVPGAFSLGTAPGADPEWRPSGYQVINADTAGRLYVLMTPHGKEGSHKDGGTAVWVVDPVRKARVAIIPLKGPTMGIGLTEEDVPHLVGAQVDGTINVYDTQSGAFVRSLGATVAFNPFLVYTVR</sequence>
<evidence type="ECO:0000256" key="2">
    <source>
        <dbReference type="ARBA" id="ARBA00010548"/>
    </source>
</evidence>
<keyword evidence="4 9" id="KW-0732">Signal</keyword>
<evidence type="ECO:0000256" key="1">
    <source>
        <dbReference type="ARBA" id="ARBA00004418"/>
    </source>
</evidence>
<dbReference type="AlphaFoldDB" id="F1Z5K4"/>
<keyword evidence="7" id="KW-0560">Oxidoreductase</keyword>
<organism evidence="10 11">
    <name type="scientific">Novosphingobium nitrogenifigens DSM 19370</name>
    <dbReference type="NCBI Taxonomy" id="983920"/>
    <lineage>
        <taxon>Bacteria</taxon>
        <taxon>Pseudomonadati</taxon>
        <taxon>Pseudomonadota</taxon>
        <taxon>Alphaproteobacteria</taxon>
        <taxon>Sphingomonadales</taxon>
        <taxon>Sphingomonadaceae</taxon>
        <taxon>Novosphingobium</taxon>
    </lineage>
</organism>
<protein>
    <submittedName>
        <fullName evidence="10">Amine dehydrogenase</fullName>
    </submittedName>
</protein>
<dbReference type="eggNOG" id="COG3391">
    <property type="taxonomic scope" value="Bacteria"/>
</dbReference>
<comment type="subcellular location">
    <subcellularLocation>
        <location evidence="1">Periplasm</location>
    </subcellularLocation>
</comment>
<dbReference type="GO" id="GO:0030058">
    <property type="term" value="F:aliphatic amine dehydrogenase activity"/>
    <property type="evidence" value="ECO:0007669"/>
    <property type="project" value="InterPro"/>
</dbReference>
<feature type="disulfide bond" evidence="8">
    <location>
        <begin position="178"/>
        <end position="193"/>
    </location>
</feature>
<gene>
    <name evidence="10" type="ORF">Y88_1988</name>
</gene>
<evidence type="ECO:0000313" key="10">
    <source>
        <dbReference type="EMBL" id="EGD60114.1"/>
    </source>
</evidence>
<dbReference type="HOGENOM" id="CLU_059384_0_0_5"/>
<keyword evidence="3" id="KW-0813">Transport</keyword>
<dbReference type="EMBL" id="AEWJ01000023">
    <property type="protein sequence ID" value="EGD60114.1"/>
    <property type="molecule type" value="Genomic_DNA"/>
</dbReference>
<keyword evidence="8" id="KW-1015">Disulfide bond</keyword>
<evidence type="ECO:0000256" key="3">
    <source>
        <dbReference type="ARBA" id="ARBA00022448"/>
    </source>
</evidence>
<dbReference type="InterPro" id="IPR009451">
    <property type="entry name" value="Metamine_DH_Hvc"/>
</dbReference>
<dbReference type="STRING" id="983920.Y88_1988"/>
<dbReference type="Proteomes" id="UP000004728">
    <property type="component" value="Unassembled WGS sequence"/>
</dbReference>
<dbReference type="InterPro" id="IPR011044">
    <property type="entry name" value="Quino_amine_DH_bsu"/>
</dbReference>
<keyword evidence="11" id="KW-1185">Reference proteome</keyword>
<name>F1Z5K4_9SPHN</name>
<reference evidence="10 11" key="1">
    <citation type="journal article" date="2012" name="J. Bacteriol.">
        <title>Draft Genome Sequence of Novosphingobium nitrogenifigens Y88T.</title>
        <authorList>
            <person name="Strabala T.J."/>
            <person name="Macdonald L."/>
            <person name="Liu V."/>
            <person name="Smit A.M."/>
        </authorList>
    </citation>
    <scope>NUCLEOTIDE SEQUENCE [LARGE SCALE GENOMIC DNA]</scope>
    <source>
        <strain evidence="10 11">DSM 19370</strain>
    </source>
</reference>
<dbReference type="Pfam" id="PF06433">
    <property type="entry name" value="Me-amine-dh_H"/>
    <property type="match status" value="1"/>
</dbReference>
<comment type="similarity">
    <text evidence="2">Belongs to the aromatic amine dehydrogenase heavy chain family.</text>
</comment>